<dbReference type="SUPFAM" id="SSF51344">
    <property type="entry name" value="Epsilon subunit of F1F0-ATP synthase N-terminal domain"/>
    <property type="match status" value="1"/>
</dbReference>
<dbReference type="GO" id="GO:0005524">
    <property type="term" value="F:ATP binding"/>
    <property type="evidence" value="ECO:0007669"/>
    <property type="project" value="UniProtKB-UniRule"/>
</dbReference>
<dbReference type="GO" id="GO:0046933">
    <property type="term" value="F:proton-transporting ATP synthase activity, rotational mechanism"/>
    <property type="evidence" value="ECO:0007669"/>
    <property type="project" value="UniProtKB-UniRule"/>
</dbReference>
<dbReference type="GO" id="GO:0005886">
    <property type="term" value="C:plasma membrane"/>
    <property type="evidence" value="ECO:0007669"/>
    <property type="project" value="UniProtKB-SubCell"/>
</dbReference>
<evidence type="ECO:0000313" key="10">
    <source>
        <dbReference type="Proteomes" id="UP000250218"/>
    </source>
</evidence>
<dbReference type="InterPro" id="IPR001469">
    <property type="entry name" value="ATP_synth_F1_dsu/esu"/>
</dbReference>
<name>A0A2Z4NDK9_9BACT</name>
<evidence type="ECO:0000256" key="4">
    <source>
        <dbReference type="ARBA" id="ARBA00023065"/>
    </source>
</evidence>
<keyword evidence="7" id="KW-0066">ATP synthesis</keyword>
<dbReference type="GO" id="GO:0045259">
    <property type="term" value="C:proton-transporting ATP synthase complex"/>
    <property type="evidence" value="ECO:0007669"/>
    <property type="project" value="UniProtKB-KW"/>
</dbReference>
<keyword evidence="7" id="KW-0375">Hydrogen ion transport</keyword>
<evidence type="ECO:0000256" key="5">
    <source>
        <dbReference type="ARBA" id="ARBA00023136"/>
    </source>
</evidence>
<dbReference type="KEGG" id="mane:DP065_02870"/>
<evidence type="ECO:0000259" key="8">
    <source>
        <dbReference type="Pfam" id="PF02823"/>
    </source>
</evidence>
<dbReference type="Pfam" id="PF02823">
    <property type="entry name" value="ATP-synt_DE_N"/>
    <property type="match status" value="1"/>
</dbReference>
<dbReference type="RefSeq" id="WP_033178999.1">
    <property type="nucleotide sequence ID" value="NZ_CP030140.1"/>
</dbReference>
<keyword evidence="3 7" id="KW-0813">Transport</keyword>
<comment type="subcellular location">
    <subcellularLocation>
        <location evidence="7">Cell membrane</location>
        <topology evidence="7">Peripheral membrane protein</topology>
    </subcellularLocation>
    <subcellularLocation>
        <location evidence="1">Endomembrane system</location>
        <topology evidence="1">Peripheral membrane protein</topology>
    </subcellularLocation>
</comment>
<sequence length="120" mass="13591">MASKQLHVLISTPHGIFLDEKADIVTFRTTEGEIGLMANATDFMAALVPSKIYINQQNSNKFKEFYIDKGIVQFNGELLSFIINEISDQPLAQVKVSNNEEENKKYTLIEEIKIKKALVK</sequence>
<accession>A0A2Z4NDK9</accession>
<proteinExistence type="inferred from homology"/>
<dbReference type="AlphaFoldDB" id="A0A2Z4NDK9"/>
<dbReference type="Gene3D" id="2.60.15.10">
    <property type="entry name" value="F0F1 ATP synthase delta/epsilon subunit, N-terminal"/>
    <property type="match status" value="1"/>
</dbReference>
<dbReference type="InterPro" id="IPR020546">
    <property type="entry name" value="ATP_synth_F1_dsu/esu_N"/>
</dbReference>
<evidence type="ECO:0000313" key="9">
    <source>
        <dbReference type="EMBL" id="AWX69671.1"/>
    </source>
</evidence>
<keyword evidence="7" id="KW-1003">Cell membrane</keyword>
<feature type="domain" description="ATP synthase F1 complex delta/epsilon subunit N-terminal" evidence="8">
    <location>
        <begin position="6"/>
        <end position="83"/>
    </location>
</feature>
<dbReference type="Proteomes" id="UP000250218">
    <property type="component" value="Chromosome"/>
</dbReference>
<keyword evidence="10" id="KW-1185">Reference proteome</keyword>
<comment type="similarity">
    <text evidence="2 7">Belongs to the ATPase epsilon chain family.</text>
</comment>
<evidence type="ECO:0000256" key="6">
    <source>
        <dbReference type="ARBA" id="ARBA00023196"/>
    </source>
</evidence>
<comment type="function">
    <text evidence="7">Produces ATP from ADP in the presence of a proton gradient across the membrane.</text>
</comment>
<dbReference type="EMBL" id="CP030140">
    <property type="protein sequence ID" value="AWX69671.1"/>
    <property type="molecule type" value="Genomic_DNA"/>
</dbReference>
<keyword evidence="4 7" id="KW-0406">Ion transport</keyword>
<reference evidence="10" key="1">
    <citation type="submission" date="2018-06" db="EMBL/GenBank/DDBJ databases">
        <title>Complete genome sequences of Mycoplasma anatis, M. anseris and M. cloacale type strains.</title>
        <authorList>
            <person name="Grozner D."/>
            <person name="Forro B."/>
            <person name="Sulyok K.M."/>
            <person name="Marton S."/>
            <person name="Kreizinger Z."/>
            <person name="Banyai K."/>
            <person name="Gyuranecz M."/>
        </authorList>
    </citation>
    <scope>NUCLEOTIDE SEQUENCE [LARGE SCALE GENOMIC DNA]</scope>
    <source>
        <strain evidence="10">ATCC 49234</strain>
    </source>
</reference>
<dbReference type="HAMAP" id="MF_00530">
    <property type="entry name" value="ATP_synth_epsil_bac"/>
    <property type="match status" value="1"/>
</dbReference>
<evidence type="ECO:0000256" key="3">
    <source>
        <dbReference type="ARBA" id="ARBA00022448"/>
    </source>
</evidence>
<dbReference type="CDD" id="cd12152">
    <property type="entry name" value="F1-ATPase_delta"/>
    <property type="match status" value="1"/>
</dbReference>
<gene>
    <name evidence="7" type="primary">atpC</name>
    <name evidence="9" type="ORF">DP065_02870</name>
</gene>
<keyword evidence="6 7" id="KW-0139">CF(1)</keyword>
<protein>
    <recommendedName>
        <fullName evidence="7">ATP synthase epsilon chain</fullName>
    </recommendedName>
    <alternativeName>
        <fullName evidence="7">ATP synthase F1 sector epsilon subunit</fullName>
    </alternativeName>
    <alternativeName>
        <fullName evidence="7">F-ATPase epsilon subunit</fullName>
    </alternativeName>
</protein>
<keyword evidence="5 7" id="KW-0472">Membrane</keyword>
<evidence type="ECO:0000256" key="7">
    <source>
        <dbReference type="HAMAP-Rule" id="MF_00530"/>
    </source>
</evidence>
<comment type="subunit">
    <text evidence="7">F-type ATPases have 2 components, CF(1) - the catalytic core - and CF(0) - the membrane proton channel. CF(1) has five subunits: alpha(3), beta(3), gamma(1), delta(1), epsilon(1). CF(0) has three main subunits: a, b and c.</text>
</comment>
<dbReference type="GO" id="GO:0012505">
    <property type="term" value="C:endomembrane system"/>
    <property type="evidence" value="ECO:0007669"/>
    <property type="project" value="UniProtKB-SubCell"/>
</dbReference>
<organism evidence="9 10">
    <name type="scientific">[Mycoplasma] anseris</name>
    <dbReference type="NCBI Taxonomy" id="92400"/>
    <lineage>
        <taxon>Bacteria</taxon>
        <taxon>Bacillati</taxon>
        <taxon>Mycoplasmatota</taxon>
        <taxon>Mycoplasmoidales</taxon>
        <taxon>Metamycoplasmataceae</taxon>
        <taxon>Metamycoplasma</taxon>
    </lineage>
</organism>
<evidence type="ECO:0000256" key="2">
    <source>
        <dbReference type="ARBA" id="ARBA00005712"/>
    </source>
</evidence>
<evidence type="ECO:0000256" key="1">
    <source>
        <dbReference type="ARBA" id="ARBA00004184"/>
    </source>
</evidence>
<dbReference type="InterPro" id="IPR036771">
    <property type="entry name" value="ATPsynth_dsu/esu_N"/>
</dbReference>